<dbReference type="Proteomes" id="UP000050465">
    <property type="component" value="Unassembled WGS sequence"/>
</dbReference>
<dbReference type="AlphaFoldDB" id="A0A0P7ZEK1"/>
<evidence type="ECO:0008006" key="4">
    <source>
        <dbReference type="Google" id="ProtNLM"/>
    </source>
</evidence>
<evidence type="ECO:0000313" key="2">
    <source>
        <dbReference type="EMBL" id="KPQ33065.1"/>
    </source>
</evidence>
<evidence type="ECO:0000256" key="1">
    <source>
        <dbReference type="SAM" id="Coils"/>
    </source>
</evidence>
<protein>
    <recommendedName>
        <fullName evidence="4">DUF2325 domain-containing protein</fullName>
    </recommendedName>
</protein>
<dbReference type="STRING" id="1666911.HLUCCA11_19680"/>
<proteinExistence type="predicted"/>
<comment type="caution">
    <text evidence="2">The sequence shown here is derived from an EMBL/GenBank/DDBJ whole genome shotgun (WGS) entry which is preliminary data.</text>
</comment>
<reference evidence="2 3" key="1">
    <citation type="submission" date="2015-09" db="EMBL/GenBank/DDBJ databases">
        <title>Identification and resolution of microdiversity through metagenomic sequencing of parallel consortia.</title>
        <authorList>
            <person name="Nelson W.C."/>
            <person name="Romine M.F."/>
            <person name="Lindemann S.R."/>
        </authorList>
    </citation>
    <scope>NUCLEOTIDE SEQUENCE [LARGE SCALE GENOMIC DNA]</scope>
    <source>
        <strain evidence="2">Ana</strain>
    </source>
</reference>
<feature type="coiled-coil region" evidence="1">
    <location>
        <begin position="17"/>
        <end position="83"/>
    </location>
</feature>
<keyword evidence="1" id="KW-0175">Coiled coil</keyword>
<name>A0A0P7ZEK1_9CYAN</name>
<gene>
    <name evidence="2" type="ORF">HLUCCA11_19680</name>
</gene>
<dbReference type="EMBL" id="LJZR01000039">
    <property type="protein sequence ID" value="KPQ33065.1"/>
    <property type="molecule type" value="Genomic_DNA"/>
</dbReference>
<accession>A0A0P7ZEK1</accession>
<sequence length="219" mass="24744">MNRLQQISWRRLLSGLFRRARKENDALVQRLAMLRADYNQLRQDTHVLLNQADRDMEALRETNAGLAKEFDDLQLRVWELEQQVKELLLYIARVMGTADSNEAAGEAVPNLSWVRLALVGGHPATQREVINELALIHGLQRWVIVPPSRECSFKKAVLKGKLEGCDLIVIITGYMNHSLTQAVFGLKNSGALKGKVVLLNFRGKTGVVREVLRQVALLK</sequence>
<evidence type="ECO:0000313" key="3">
    <source>
        <dbReference type="Proteomes" id="UP000050465"/>
    </source>
</evidence>
<organism evidence="2 3">
    <name type="scientific">Phormidesmis priestleyi Ana</name>
    <dbReference type="NCBI Taxonomy" id="1666911"/>
    <lineage>
        <taxon>Bacteria</taxon>
        <taxon>Bacillati</taxon>
        <taxon>Cyanobacteriota</taxon>
        <taxon>Cyanophyceae</taxon>
        <taxon>Leptolyngbyales</taxon>
        <taxon>Leptolyngbyaceae</taxon>
        <taxon>Phormidesmis</taxon>
    </lineage>
</organism>